<comment type="caution">
    <text evidence="2">The sequence shown here is derived from an EMBL/GenBank/DDBJ whole genome shotgun (WGS) entry which is preliminary data.</text>
</comment>
<protein>
    <submittedName>
        <fullName evidence="2">Uncharacterized protein</fullName>
    </submittedName>
</protein>
<dbReference type="AlphaFoldDB" id="A0AAU9W0Q8"/>
<organism evidence="2 3">
    <name type="scientific">Pocillopora meandrina</name>
    <dbReference type="NCBI Taxonomy" id="46732"/>
    <lineage>
        <taxon>Eukaryota</taxon>
        <taxon>Metazoa</taxon>
        <taxon>Cnidaria</taxon>
        <taxon>Anthozoa</taxon>
        <taxon>Hexacorallia</taxon>
        <taxon>Scleractinia</taxon>
        <taxon>Astrocoeniina</taxon>
        <taxon>Pocilloporidae</taxon>
        <taxon>Pocillopora</taxon>
    </lineage>
</organism>
<dbReference type="Proteomes" id="UP001159428">
    <property type="component" value="Unassembled WGS sequence"/>
</dbReference>
<feature type="chain" id="PRO_5043572183" evidence="1">
    <location>
        <begin position="19"/>
        <end position="284"/>
    </location>
</feature>
<reference evidence="2 3" key="1">
    <citation type="submission" date="2022-05" db="EMBL/GenBank/DDBJ databases">
        <authorList>
            <consortium name="Genoscope - CEA"/>
            <person name="William W."/>
        </authorList>
    </citation>
    <scope>NUCLEOTIDE SEQUENCE [LARGE SCALE GENOMIC DNA]</scope>
</reference>
<name>A0AAU9W0Q8_9CNID</name>
<dbReference type="InterPro" id="IPR014716">
    <property type="entry name" value="Fibrinogen_a/b/g_C_1"/>
</dbReference>
<dbReference type="EMBL" id="CALNXJ010000007">
    <property type="protein sequence ID" value="CAH3044325.1"/>
    <property type="molecule type" value="Genomic_DNA"/>
</dbReference>
<gene>
    <name evidence="2" type="ORF">PMEA_00031113</name>
</gene>
<evidence type="ECO:0000256" key="1">
    <source>
        <dbReference type="SAM" id="SignalP"/>
    </source>
</evidence>
<feature type="signal peptide" evidence="1">
    <location>
        <begin position="1"/>
        <end position="18"/>
    </location>
</feature>
<keyword evidence="1" id="KW-0732">Signal</keyword>
<evidence type="ECO:0000313" key="3">
    <source>
        <dbReference type="Proteomes" id="UP001159428"/>
    </source>
</evidence>
<evidence type="ECO:0000313" key="2">
    <source>
        <dbReference type="EMBL" id="CAH3044325.1"/>
    </source>
</evidence>
<accession>A0AAU9W0Q8</accession>
<sequence length="284" mass="31452">MKFGGVLVLVCLTIFANAGRKFCREADQKLEDLANKIEELDCSDLGSTGCEQGPKSCKEIYDKDKPSENKAYMLQMDSGELPVYCNMDGVGLGECGSGGWTLVMKIDGTKRTFHYDSPLWTNKKEYGIPEGETGLDDNESKLPTYWNTPFTKICLIMKIKGKPTTRFLVLNEKARSLYALIGDDKYRKTKVGRGAWKKLIGPEASLQLFCYREGFNVVGDNKSFSKARIGYVADQENDCLSFDSRIGFGTGGHQDDSNTCGNEATNSADNGDKHIKAMGYILVQ</sequence>
<keyword evidence="3" id="KW-1185">Reference proteome</keyword>
<dbReference type="Gene3D" id="3.90.215.10">
    <property type="entry name" value="Gamma Fibrinogen, chain A, domain 1"/>
    <property type="match status" value="1"/>
</dbReference>
<proteinExistence type="predicted"/>